<keyword evidence="4" id="KW-0342">GTP-binding</keyword>
<dbReference type="AlphaFoldDB" id="A0AAW3ZX23"/>
<keyword evidence="2" id="KW-0547">Nucleotide-binding</keyword>
<evidence type="ECO:0000256" key="1">
    <source>
        <dbReference type="ARBA" id="ARBA00004370"/>
    </source>
</evidence>
<dbReference type="CDD" id="cd09912">
    <property type="entry name" value="DLP_2"/>
    <property type="match status" value="1"/>
</dbReference>
<dbReference type="EMBL" id="LIWG01000014">
    <property type="protein sequence ID" value="MBE3608811.1"/>
    <property type="molecule type" value="Genomic_DNA"/>
</dbReference>
<dbReference type="GO" id="GO:0016020">
    <property type="term" value="C:membrane"/>
    <property type="evidence" value="ECO:0007669"/>
    <property type="project" value="UniProtKB-SubCell"/>
</dbReference>
<evidence type="ECO:0000256" key="4">
    <source>
        <dbReference type="ARBA" id="ARBA00023134"/>
    </source>
</evidence>
<evidence type="ECO:0000256" key="2">
    <source>
        <dbReference type="ARBA" id="ARBA00022741"/>
    </source>
</evidence>
<evidence type="ECO:0000313" key="8">
    <source>
        <dbReference type="EMBL" id="MBE3608811.1"/>
    </source>
</evidence>
<dbReference type="InterPro" id="IPR045063">
    <property type="entry name" value="Dynamin_N"/>
</dbReference>
<comment type="caution">
    <text evidence="8">The sequence shown here is derived from an EMBL/GenBank/DDBJ whole genome shotgun (WGS) entry which is preliminary data.</text>
</comment>
<comment type="subcellular location">
    <subcellularLocation>
        <location evidence="1">Membrane</location>
    </subcellularLocation>
</comment>
<name>A0AAW3ZX23_9BACT</name>
<keyword evidence="5" id="KW-0472">Membrane</keyword>
<dbReference type="GO" id="GO:0003924">
    <property type="term" value="F:GTPase activity"/>
    <property type="evidence" value="ECO:0007669"/>
    <property type="project" value="InterPro"/>
</dbReference>
<dbReference type="InterPro" id="IPR027417">
    <property type="entry name" value="P-loop_NTPase"/>
</dbReference>
<dbReference type="RefSeq" id="WP_170017177.1">
    <property type="nucleotide sequence ID" value="NZ_CP012545.1"/>
</dbReference>
<dbReference type="InterPro" id="IPR027094">
    <property type="entry name" value="Mitofusin_fam"/>
</dbReference>
<evidence type="ECO:0000259" key="7">
    <source>
        <dbReference type="Pfam" id="PF00350"/>
    </source>
</evidence>
<dbReference type="GO" id="GO:0005525">
    <property type="term" value="F:GTP binding"/>
    <property type="evidence" value="ECO:0007669"/>
    <property type="project" value="UniProtKB-KW"/>
</dbReference>
<evidence type="ECO:0000313" key="9">
    <source>
        <dbReference type="Proteomes" id="UP000650616"/>
    </source>
</evidence>
<evidence type="ECO:0000256" key="6">
    <source>
        <dbReference type="SAM" id="Coils"/>
    </source>
</evidence>
<keyword evidence="9" id="KW-1185">Reference proteome</keyword>
<protein>
    <submittedName>
        <fullName evidence="8">Dynamin family protein</fullName>
    </submittedName>
</protein>
<organism evidence="8 9">
    <name type="scientific">Campylobacter californiensis</name>
    <dbReference type="NCBI Taxonomy" id="1032243"/>
    <lineage>
        <taxon>Bacteria</taxon>
        <taxon>Pseudomonadati</taxon>
        <taxon>Campylobacterota</taxon>
        <taxon>Epsilonproteobacteria</taxon>
        <taxon>Campylobacterales</taxon>
        <taxon>Campylobacteraceae</taxon>
        <taxon>Campylobacter</taxon>
    </lineage>
</organism>
<sequence length="696" mass="79995">MCEFLDQFWKHKLFLDKEKVIIADERILAVLVCADEENFDRFIALSEFRQILHSLGLRADVFSIQSAQIGIINALKNAKISKQKLLKNIKLIKDENIISNEKFIKLENFINNLSQELNFNHQTSESKHDFFHDKIEKLNEISKIITDLDKDGFFTQRAQNATQKIKELKFNVALTGVINSGKSSLLNALLGEKLLGTSNVPETVNLTILKHAKEPYANVNFWNEEELKQLEITPDNEHLNLVGSSKKIKKEELKNYTSAKTKISQTVKSVELYENLELLRDNICIIDTPGIDDAVFLREELVRRFMSECDLMVHLMNASQSTTQKDVEFIKNSLKNSHIVCLVVVLTHADLLSQKELSEVIEYTKKSMEKEGLRDVKFFSVSSKRYFEGKDDSGVSEFKEYLYETFFGEDNDKSKLSINAYKMELGAVADEFLRQCKTQLLTLNGSNLELNKNLNDIKEQKLALQNEIKNINETVKFELDKIDVDSLNSQFLLTLKGLANTIKDKVINENAYQKRQGKSDEKRINYIIQSALNDGILNAARLSRNEILRQITSCTDTLNLNFNDLNIKVDSKIFNIGEYLSKQNIVFDYVKICTDISKSLKQKDQSGVLSALDEFLKDKNIINFAKNLAIFEREKFQAQLDENLKTKQEKLSQNEKILSLELKNLNKTSEEFNEKLNQTIKLEAELEGIMKRLKDA</sequence>
<reference evidence="8 9" key="1">
    <citation type="submission" date="2015-08" db="EMBL/GenBank/DDBJ databases">
        <title>Comparative genomics of the Campylobacter concisus group.</title>
        <authorList>
            <person name="Yee E."/>
            <person name="Chapman M.H."/>
            <person name="Huynh S."/>
            <person name="Bono J.L."/>
            <person name="On S.L."/>
            <person name="St Leger J."/>
            <person name="Foster G."/>
            <person name="Parker C.T."/>
            <person name="Miller W.G."/>
        </authorList>
    </citation>
    <scope>NUCLEOTIDE SEQUENCE [LARGE SCALE GENOMIC DNA]</scope>
    <source>
        <strain evidence="8 9">RM9337</strain>
    </source>
</reference>
<keyword evidence="6" id="KW-0175">Coiled coil</keyword>
<dbReference type="Gene3D" id="3.40.50.300">
    <property type="entry name" value="P-loop containing nucleotide triphosphate hydrolases"/>
    <property type="match status" value="1"/>
</dbReference>
<keyword evidence="3" id="KW-0378">Hydrolase</keyword>
<proteinExistence type="predicted"/>
<evidence type="ECO:0000256" key="3">
    <source>
        <dbReference type="ARBA" id="ARBA00022801"/>
    </source>
</evidence>
<dbReference type="SUPFAM" id="SSF52540">
    <property type="entry name" value="P-loop containing nucleoside triphosphate hydrolases"/>
    <property type="match status" value="1"/>
</dbReference>
<gene>
    <name evidence="8" type="ORF">CCAL9337_08775</name>
</gene>
<feature type="coiled-coil region" evidence="6">
    <location>
        <begin position="648"/>
        <end position="682"/>
    </location>
</feature>
<feature type="coiled-coil region" evidence="6">
    <location>
        <begin position="447"/>
        <end position="474"/>
    </location>
</feature>
<evidence type="ECO:0000256" key="5">
    <source>
        <dbReference type="ARBA" id="ARBA00023136"/>
    </source>
</evidence>
<dbReference type="Pfam" id="PF00350">
    <property type="entry name" value="Dynamin_N"/>
    <property type="match status" value="1"/>
</dbReference>
<accession>A0AAW3ZX23</accession>
<dbReference type="Proteomes" id="UP000650616">
    <property type="component" value="Unassembled WGS sequence"/>
</dbReference>
<dbReference type="PANTHER" id="PTHR10465">
    <property type="entry name" value="TRANSMEMBRANE GTPASE FZO1"/>
    <property type="match status" value="1"/>
</dbReference>
<dbReference type="PANTHER" id="PTHR10465:SF0">
    <property type="entry name" value="SARCALUMENIN"/>
    <property type="match status" value="1"/>
</dbReference>
<feature type="domain" description="Dynamin N-terminal" evidence="7">
    <location>
        <begin position="172"/>
        <end position="345"/>
    </location>
</feature>